<reference evidence="1 2" key="2">
    <citation type="submission" date="2020-02" db="EMBL/GenBank/DDBJ databases">
        <title>Genome sequences of Thiorhodococcus mannitoliphagus and Thiorhodococcus minor, purple sulfur photosynthetic bacteria in the gammaproteobacterial family, Chromatiaceae.</title>
        <authorList>
            <person name="Aviles F.A."/>
            <person name="Meyer T.E."/>
            <person name="Kyndt J.A."/>
        </authorList>
    </citation>
    <scope>NUCLEOTIDE SEQUENCE [LARGE SCALE GENOMIC DNA]</scope>
    <source>
        <strain evidence="1 2">DSM 18266</strain>
    </source>
</reference>
<dbReference type="RefSeq" id="WP_164654603.1">
    <property type="nucleotide sequence ID" value="NZ_JAAIJR010000057.1"/>
</dbReference>
<proteinExistence type="predicted"/>
<protein>
    <submittedName>
        <fullName evidence="1">Uncharacterized protein</fullName>
    </submittedName>
</protein>
<evidence type="ECO:0000313" key="1">
    <source>
        <dbReference type="EMBL" id="NEX21506.1"/>
    </source>
</evidence>
<sequence length="68" mass="7664">MHLTLEIPDHLAQKLDALPDARQFIVNLLTTSLESGLSQDQWWSLLENIEQVAVETGVADLAERHGRE</sequence>
<evidence type="ECO:0000313" key="2">
    <source>
        <dbReference type="Proteomes" id="UP000471640"/>
    </source>
</evidence>
<comment type="caution">
    <text evidence="1">The sequence shown here is derived from an EMBL/GenBank/DDBJ whole genome shotgun (WGS) entry which is preliminary data.</text>
</comment>
<name>A0A6P1DXQ4_9GAMM</name>
<keyword evidence="2" id="KW-1185">Reference proteome</keyword>
<accession>A0A6P1DXQ4</accession>
<dbReference type="Proteomes" id="UP000471640">
    <property type="component" value="Unassembled WGS sequence"/>
</dbReference>
<dbReference type="EMBL" id="JAAIJR010000057">
    <property type="protein sequence ID" value="NEX21506.1"/>
    <property type="molecule type" value="Genomic_DNA"/>
</dbReference>
<gene>
    <name evidence="1" type="ORF">G3480_14510</name>
</gene>
<organism evidence="1 2">
    <name type="scientific">Thiorhodococcus mannitoliphagus</name>
    <dbReference type="NCBI Taxonomy" id="329406"/>
    <lineage>
        <taxon>Bacteria</taxon>
        <taxon>Pseudomonadati</taxon>
        <taxon>Pseudomonadota</taxon>
        <taxon>Gammaproteobacteria</taxon>
        <taxon>Chromatiales</taxon>
        <taxon>Chromatiaceae</taxon>
        <taxon>Thiorhodococcus</taxon>
    </lineage>
</organism>
<dbReference type="AlphaFoldDB" id="A0A6P1DXQ4"/>
<reference evidence="2" key="1">
    <citation type="journal article" date="2020" name="Microbiol. Resour. Announc.">
        <title>Draft Genome Sequences of Thiorhodococcus mannitoliphagus and Thiorhodococcus minor, Purple Sulfur Photosynthetic Bacteria in the Gammaproteobacterial Family Chromatiaceae.</title>
        <authorList>
            <person name="Aviles F.A."/>
            <person name="Meyer T.E."/>
            <person name="Kyndt J.A."/>
        </authorList>
    </citation>
    <scope>NUCLEOTIDE SEQUENCE [LARGE SCALE GENOMIC DNA]</scope>
    <source>
        <strain evidence="2">DSM 18266</strain>
    </source>
</reference>